<dbReference type="PANTHER" id="PTHR30154">
    <property type="entry name" value="LEUCINE-RESPONSIVE REGULATORY PROTEIN"/>
    <property type="match status" value="1"/>
</dbReference>
<dbReference type="CDD" id="cd00090">
    <property type="entry name" value="HTH_ARSR"/>
    <property type="match status" value="1"/>
</dbReference>
<keyword evidence="6" id="KW-1185">Reference proteome</keyword>
<dbReference type="EMBL" id="JBHLXD010000029">
    <property type="protein sequence ID" value="MFC0209809.1"/>
    <property type="molecule type" value="Genomic_DNA"/>
</dbReference>
<dbReference type="PANTHER" id="PTHR30154:SF34">
    <property type="entry name" value="TRANSCRIPTIONAL REGULATOR AZLB"/>
    <property type="match status" value="1"/>
</dbReference>
<keyword evidence="2" id="KW-0238">DNA-binding</keyword>
<protein>
    <submittedName>
        <fullName evidence="5">Lrp/AsnC family transcriptional regulator</fullName>
    </submittedName>
</protein>
<dbReference type="Pfam" id="PF13412">
    <property type="entry name" value="HTH_24"/>
    <property type="match status" value="1"/>
</dbReference>
<dbReference type="SUPFAM" id="SSF54909">
    <property type="entry name" value="Dimeric alpha+beta barrel"/>
    <property type="match status" value="1"/>
</dbReference>
<dbReference type="InterPro" id="IPR019887">
    <property type="entry name" value="Tscrpt_reg_AsnC/Lrp_C"/>
</dbReference>
<evidence type="ECO:0000256" key="2">
    <source>
        <dbReference type="ARBA" id="ARBA00023125"/>
    </source>
</evidence>
<feature type="domain" description="HTH asnC-type" evidence="4">
    <location>
        <begin position="3"/>
        <end position="64"/>
    </location>
</feature>
<keyword evidence="3" id="KW-0804">Transcription</keyword>
<dbReference type="SUPFAM" id="SSF46785">
    <property type="entry name" value="Winged helix' DNA-binding domain"/>
    <property type="match status" value="1"/>
</dbReference>
<evidence type="ECO:0000259" key="4">
    <source>
        <dbReference type="PROSITE" id="PS50956"/>
    </source>
</evidence>
<dbReference type="PROSITE" id="PS50956">
    <property type="entry name" value="HTH_ASNC_2"/>
    <property type="match status" value="1"/>
</dbReference>
<dbReference type="SMART" id="SM00344">
    <property type="entry name" value="HTH_ASNC"/>
    <property type="match status" value="1"/>
</dbReference>
<dbReference type="PRINTS" id="PR00033">
    <property type="entry name" value="HTHASNC"/>
</dbReference>
<dbReference type="Gene3D" id="3.30.70.920">
    <property type="match status" value="1"/>
</dbReference>
<dbReference type="InterPro" id="IPR019888">
    <property type="entry name" value="Tscrpt_reg_AsnC-like"/>
</dbReference>
<evidence type="ECO:0000256" key="1">
    <source>
        <dbReference type="ARBA" id="ARBA00023015"/>
    </source>
</evidence>
<dbReference type="InterPro" id="IPR036390">
    <property type="entry name" value="WH_DNA-bd_sf"/>
</dbReference>
<dbReference type="InterPro" id="IPR011008">
    <property type="entry name" value="Dimeric_a/b-barrel"/>
</dbReference>
<dbReference type="Proteomes" id="UP001589755">
    <property type="component" value="Unassembled WGS sequence"/>
</dbReference>
<dbReference type="InterPro" id="IPR036388">
    <property type="entry name" value="WH-like_DNA-bd_sf"/>
</dbReference>
<keyword evidence="1" id="KW-0805">Transcription regulation</keyword>
<dbReference type="RefSeq" id="WP_261522426.1">
    <property type="nucleotide sequence ID" value="NZ_JAODNW010000027.1"/>
</dbReference>
<evidence type="ECO:0000313" key="6">
    <source>
        <dbReference type="Proteomes" id="UP001589755"/>
    </source>
</evidence>
<evidence type="ECO:0000256" key="3">
    <source>
        <dbReference type="ARBA" id="ARBA00023163"/>
    </source>
</evidence>
<dbReference type="Gene3D" id="1.10.10.10">
    <property type="entry name" value="Winged helix-like DNA-binding domain superfamily/Winged helix DNA-binding domain"/>
    <property type="match status" value="1"/>
</dbReference>
<evidence type="ECO:0000313" key="5">
    <source>
        <dbReference type="EMBL" id="MFC0209809.1"/>
    </source>
</evidence>
<gene>
    <name evidence="5" type="ORF">ACFFJ2_15505</name>
</gene>
<dbReference type="InterPro" id="IPR000485">
    <property type="entry name" value="AsnC-type_HTH_dom"/>
</dbReference>
<accession>A0ABV6DB13</accession>
<organism evidence="5 6">
    <name type="scientific">Chelativorans intermedius</name>
    <dbReference type="NCBI Taxonomy" id="515947"/>
    <lineage>
        <taxon>Bacteria</taxon>
        <taxon>Pseudomonadati</taxon>
        <taxon>Pseudomonadota</taxon>
        <taxon>Alphaproteobacteria</taxon>
        <taxon>Hyphomicrobiales</taxon>
        <taxon>Phyllobacteriaceae</taxon>
        <taxon>Chelativorans</taxon>
    </lineage>
</organism>
<name>A0ABV6DB13_9HYPH</name>
<dbReference type="Pfam" id="PF01037">
    <property type="entry name" value="AsnC_trans_reg"/>
    <property type="match status" value="1"/>
</dbReference>
<proteinExistence type="predicted"/>
<comment type="caution">
    <text evidence="5">The sequence shown here is derived from an EMBL/GenBank/DDBJ whole genome shotgun (WGS) entry which is preliminary data.</text>
</comment>
<dbReference type="InterPro" id="IPR011991">
    <property type="entry name" value="ArsR-like_HTH"/>
</dbReference>
<sequence length="155" mass="17015">MKLDQIDRNILAQLQNDGRMTINDLAEKVGLSPTPCLRRVKRLQEDSVIKGYAAHVDQVVVGLPVSVFVNVTLVRQVESELEAFEAAVAACPEVMECYLMTGTSDYLLRVVAADLFAYERFLKSVLTPIPGIANIQSSFALRQVVHRTALPVAGS</sequence>
<reference evidence="5 6" key="1">
    <citation type="submission" date="2024-09" db="EMBL/GenBank/DDBJ databases">
        <authorList>
            <person name="Sun Q."/>
            <person name="Mori K."/>
        </authorList>
    </citation>
    <scope>NUCLEOTIDE SEQUENCE [LARGE SCALE GENOMIC DNA]</scope>
    <source>
        <strain evidence="5 6">CCM 8543</strain>
    </source>
</reference>